<dbReference type="Proteomes" id="UP000295511">
    <property type="component" value="Unassembled WGS sequence"/>
</dbReference>
<proteinExistence type="predicted"/>
<accession>A0A4R5KXZ9</accession>
<feature type="transmembrane region" description="Helical" evidence="1">
    <location>
        <begin position="132"/>
        <end position="152"/>
    </location>
</feature>
<dbReference type="RefSeq" id="WP_133203080.1">
    <property type="nucleotide sequence ID" value="NZ_SMRU01000004.1"/>
</dbReference>
<evidence type="ECO:0000256" key="1">
    <source>
        <dbReference type="SAM" id="Phobius"/>
    </source>
</evidence>
<keyword evidence="1" id="KW-1133">Transmembrane helix</keyword>
<organism evidence="2 3">
    <name type="scientific">Arthrobacter terricola</name>
    <dbReference type="NCBI Taxonomy" id="2547396"/>
    <lineage>
        <taxon>Bacteria</taxon>
        <taxon>Bacillati</taxon>
        <taxon>Actinomycetota</taxon>
        <taxon>Actinomycetes</taxon>
        <taxon>Micrococcales</taxon>
        <taxon>Micrococcaceae</taxon>
        <taxon>Arthrobacter</taxon>
    </lineage>
</organism>
<gene>
    <name evidence="2" type="ORF">E1809_04775</name>
</gene>
<keyword evidence="3" id="KW-1185">Reference proteome</keyword>
<feature type="transmembrane region" description="Helical" evidence="1">
    <location>
        <begin position="100"/>
        <end position="120"/>
    </location>
</feature>
<keyword evidence="1" id="KW-0472">Membrane</keyword>
<name>A0A4R5KXZ9_9MICC</name>
<reference evidence="2 3" key="1">
    <citation type="submission" date="2019-03" db="EMBL/GenBank/DDBJ databases">
        <title>Whole genome sequence of Arthrobacter sp JH1-1.</title>
        <authorList>
            <person name="Trinh H.N."/>
        </authorList>
    </citation>
    <scope>NUCLEOTIDE SEQUENCE [LARGE SCALE GENOMIC DNA]</scope>
    <source>
        <strain evidence="2 3">JH1-1</strain>
    </source>
</reference>
<dbReference type="OrthoDB" id="4950922at2"/>
<dbReference type="AlphaFoldDB" id="A0A4R5KXZ9"/>
<sequence length="189" mass="19485">MFRSWWIVAALVLFFGAAAVLDFGAGFRAKSLAARMEAIAAFVLAAIMVIVGLGWAPFAAVPLGIVIGLVFVSFAVRIFLPGTGRENAQPGAPGRGSAFYGALTAALSAWVLVSAARSAASVTNHPAHQLAVIVADSIGALLMVFAAIGWLLGTFAMPEESKSHAVPRLKGLREAFMAAGLAVALYAVS</sequence>
<dbReference type="EMBL" id="SMRU01000004">
    <property type="protein sequence ID" value="TDF99987.1"/>
    <property type="molecule type" value="Genomic_DNA"/>
</dbReference>
<comment type="caution">
    <text evidence="2">The sequence shown here is derived from an EMBL/GenBank/DDBJ whole genome shotgun (WGS) entry which is preliminary data.</text>
</comment>
<feature type="transmembrane region" description="Helical" evidence="1">
    <location>
        <begin position="62"/>
        <end position="80"/>
    </location>
</feature>
<protein>
    <submittedName>
        <fullName evidence="2">Uncharacterized protein</fullName>
    </submittedName>
</protein>
<evidence type="ECO:0000313" key="3">
    <source>
        <dbReference type="Proteomes" id="UP000295511"/>
    </source>
</evidence>
<feature type="transmembrane region" description="Helical" evidence="1">
    <location>
        <begin position="6"/>
        <end position="27"/>
    </location>
</feature>
<keyword evidence="1" id="KW-0812">Transmembrane</keyword>
<feature type="transmembrane region" description="Helical" evidence="1">
    <location>
        <begin position="39"/>
        <end position="56"/>
    </location>
</feature>
<evidence type="ECO:0000313" key="2">
    <source>
        <dbReference type="EMBL" id="TDF99987.1"/>
    </source>
</evidence>